<dbReference type="GO" id="GO:0000055">
    <property type="term" value="P:ribosomal large subunit export from nucleus"/>
    <property type="evidence" value="ECO:0007669"/>
    <property type="project" value="UniProtKB-UniRule"/>
</dbReference>
<evidence type="ECO:0000256" key="1">
    <source>
        <dbReference type="RuleBase" id="RU365057"/>
    </source>
</evidence>
<evidence type="ECO:0000313" key="4">
    <source>
        <dbReference type="Proteomes" id="UP000663699"/>
    </source>
</evidence>
<keyword evidence="1" id="KW-0690">Ribosome biogenesis</keyword>
<dbReference type="Pfam" id="PF08158">
    <property type="entry name" value="SDA1_HEAT"/>
    <property type="match status" value="1"/>
</dbReference>
<dbReference type="InterPro" id="IPR027312">
    <property type="entry name" value="Sda1"/>
</dbReference>
<dbReference type="PANTHER" id="PTHR12730">
    <property type="entry name" value="HSDA/SDA1-RELATED"/>
    <property type="match status" value="1"/>
</dbReference>
<dbReference type="GO" id="GO:0005730">
    <property type="term" value="C:nucleolus"/>
    <property type="evidence" value="ECO:0007669"/>
    <property type="project" value="UniProtKB-SubCell"/>
</dbReference>
<dbReference type="PANTHER" id="PTHR12730:SF0">
    <property type="entry name" value="PROTEIN SDA1 HOMOLOG"/>
    <property type="match status" value="1"/>
</dbReference>
<dbReference type="Proteomes" id="UP000663699">
    <property type="component" value="Chromosome 14"/>
</dbReference>
<comment type="function">
    <text evidence="1">Required for 60S pre-ribosomal subunits export to the cytoplasm.</text>
</comment>
<dbReference type="EMBL" id="CP054545">
    <property type="protein sequence ID" value="QSL66727.1"/>
    <property type="molecule type" value="Genomic_DNA"/>
</dbReference>
<dbReference type="GO" id="GO:0015031">
    <property type="term" value="P:protein transport"/>
    <property type="evidence" value="ECO:0007669"/>
    <property type="project" value="UniProtKB-KW"/>
</dbReference>
<gene>
    <name evidence="3" type="ORF">MERGE_001113</name>
</gene>
<comment type="subcellular location">
    <subcellularLocation>
        <location evidence="1">Nucleus</location>
        <location evidence="1">Nucleolus</location>
    </subcellularLocation>
</comment>
<accession>A0A899GDQ7</accession>
<keyword evidence="1" id="KW-0539">Nucleus</keyword>
<dbReference type="GO" id="GO:0042273">
    <property type="term" value="P:ribosomal large subunit biogenesis"/>
    <property type="evidence" value="ECO:0007669"/>
    <property type="project" value="UniProtKB-UniRule"/>
</dbReference>
<evidence type="ECO:0000259" key="2">
    <source>
        <dbReference type="PROSITE" id="PS50018"/>
    </source>
</evidence>
<dbReference type="Pfam" id="PF21638">
    <property type="entry name" value="SDA1_C"/>
    <property type="match status" value="1"/>
</dbReference>
<feature type="domain" description="Ras-GAP" evidence="2">
    <location>
        <begin position="1"/>
        <end position="165"/>
    </location>
</feature>
<proteinExistence type="inferred from homology"/>
<evidence type="ECO:0000313" key="3">
    <source>
        <dbReference type="EMBL" id="QSL66727.1"/>
    </source>
</evidence>
<dbReference type="InterPro" id="IPR012977">
    <property type="entry name" value="SDA1_N"/>
</dbReference>
<sequence length="695" mass="81765">MIEKKNRAIFLPTNIPKLQNLIKKDPESYKEDFFIQWRHYEAMRDIFIENTDEKNENFLSLIIFISQMCSYFPKETEKFPNDMATLLLNFKNNLHSETKEKIIQALVFLRNKNIISSVYLLKIIFPVLSSPNTKSLHMRIFAVILSEIKNANLKSRNKKINKMGKTILYETIQKNKDESFFGLWAVKLCQKLWNLKLWNDTFTAEIMKEAVFHPNTKIMLAAINFFLSIDNSSDDSDNSEENSQKNINNLNHKLSINKKNKRKIKKISKINIKKKRNKRKKSISQNFSAIELLRDPQGFAEKLFSKYFSKKHSHLILKHKLLLLQLLSNLINTHKLNILGIYTLLLKYLNPNQKDVTHFITCTAQACHDLIPPDDIEPIIEKIATEFVIDSVASEIVALGLNGIRAICSKQPLAMRKELLQSLSKYKKSKYKDVMLAARRLIKLYREVAPELLEKKDRGKMANVSLNKRKPLKFGEERDIQKSIEGLKLLEEWIEKDKYNINNYSANRKDDIKEQMKKRDIIINTGGQANTEIKLSKYTDNNGKMSKNNFKKTTIKGNINNIDDLTTSTIFTPNFSEPQKLKDQKNISINKNQSLLKRKITHEYIDNNNDIERYYKKSRNYEENTNIEKNNENKAKFISKRLKRTKINHFTTNKEKSRRKNFMMFIHKKLTQKNKRKLIDKQKLKKHVAKKKYKY</sequence>
<name>A0A899GDQ7_9ASCO</name>
<dbReference type="InterPro" id="IPR001936">
    <property type="entry name" value="RasGAP_dom"/>
</dbReference>
<dbReference type="OrthoDB" id="2196187at2759"/>
<dbReference type="InterPro" id="IPR048292">
    <property type="entry name" value="SDA1_C"/>
</dbReference>
<keyword evidence="1" id="KW-0653">Protein transport</keyword>
<keyword evidence="1" id="KW-0813">Transport</keyword>
<organism evidence="3 4">
    <name type="scientific">Pneumocystis wakefieldiae</name>
    <dbReference type="NCBI Taxonomy" id="38082"/>
    <lineage>
        <taxon>Eukaryota</taxon>
        <taxon>Fungi</taxon>
        <taxon>Dikarya</taxon>
        <taxon>Ascomycota</taxon>
        <taxon>Taphrinomycotina</taxon>
        <taxon>Pneumocystomycetes</taxon>
        <taxon>Pneumocystaceae</taxon>
        <taxon>Pneumocystis</taxon>
    </lineage>
</organism>
<dbReference type="AlphaFoldDB" id="A0A899GDQ7"/>
<reference evidence="3" key="1">
    <citation type="submission" date="2020-06" db="EMBL/GenBank/DDBJ databases">
        <title>Genomes of multiple members of Pneumocystis genus reveal paths to human pathogen Pneumocystis jirovecii.</title>
        <authorList>
            <person name="Cisse O.H."/>
            <person name="Ma L."/>
            <person name="Dekker J."/>
            <person name="Khil P."/>
            <person name="Jo J."/>
            <person name="Brenchley J."/>
            <person name="Blair R."/>
            <person name="Pahar B."/>
            <person name="Chabe M."/>
            <person name="Van Rompay K.A."/>
            <person name="Keesler R."/>
            <person name="Sukura A."/>
            <person name="Hirsch V."/>
            <person name="Kutty G."/>
            <person name="Liu Y."/>
            <person name="Peng L."/>
            <person name="Chen J."/>
            <person name="Song J."/>
            <person name="Weissenbacher-Lang C."/>
            <person name="Xu J."/>
            <person name="Upham N.S."/>
            <person name="Stajich J.E."/>
            <person name="Cuomo C.A."/>
            <person name="Cushion M.T."/>
            <person name="Kovacs J.A."/>
        </authorList>
    </citation>
    <scope>NUCLEOTIDE SEQUENCE</scope>
    <source>
        <strain evidence="3">2A</strain>
    </source>
</reference>
<protein>
    <recommendedName>
        <fullName evidence="1">Protein SDA1</fullName>
    </recommendedName>
</protein>
<dbReference type="PROSITE" id="PS50018">
    <property type="entry name" value="RAS_GTPASE_ACTIV_2"/>
    <property type="match status" value="1"/>
</dbReference>
<keyword evidence="4" id="KW-1185">Reference proteome</keyword>
<comment type="similarity">
    <text evidence="1">Belongs to the SDA1 family.</text>
</comment>